<feature type="region of interest" description="Disordered" evidence="1">
    <location>
        <begin position="69"/>
        <end position="110"/>
    </location>
</feature>
<feature type="region of interest" description="Disordered" evidence="1">
    <location>
        <begin position="32"/>
        <end position="52"/>
    </location>
</feature>
<accession>A0ABN0W8L6</accession>
<dbReference type="EMBL" id="BAAABM010000014">
    <property type="protein sequence ID" value="GAA0328883.1"/>
    <property type="molecule type" value="Genomic_DNA"/>
</dbReference>
<dbReference type="Pfam" id="PF14021">
    <property type="entry name" value="TNT"/>
    <property type="match status" value="1"/>
</dbReference>
<keyword evidence="2" id="KW-0732">Signal</keyword>
<dbReference type="InterPro" id="IPR025331">
    <property type="entry name" value="TNT"/>
</dbReference>
<evidence type="ECO:0000313" key="4">
    <source>
        <dbReference type="EMBL" id="GAA0328883.1"/>
    </source>
</evidence>
<evidence type="ECO:0000259" key="3">
    <source>
        <dbReference type="Pfam" id="PF14021"/>
    </source>
</evidence>
<evidence type="ECO:0000256" key="2">
    <source>
        <dbReference type="SAM" id="SignalP"/>
    </source>
</evidence>
<feature type="chain" id="PRO_5046691712" description="TNT domain-containing protein" evidence="2">
    <location>
        <begin position="37"/>
        <end position="298"/>
    </location>
</feature>
<protein>
    <recommendedName>
        <fullName evidence="3">TNT domain-containing protein</fullName>
    </recommendedName>
</protein>
<dbReference type="RefSeq" id="WP_252811458.1">
    <property type="nucleotide sequence ID" value="NZ_BAAABM010000014.1"/>
</dbReference>
<dbReference type="Proteomes" id="UP001501822">
    <property type="component" value="Unassembled WGS sequence"/>
</dbReference>
<sequence length="298" mass="32323">MQFSRQPARGFRRGAAAAATLGLTVALAMSTPPADADTARPDTVSPGVPCVSADPLHPSVAKQNDCVPSAVASVPGGSDGVPPAEVIRGSEEEEEEETGQEQRIRHRRPVTPRPARRVVCGPPFVRGNPLLGPVFLPRKGLIGSLLFHYIRYGGLTPEQFLAKYRSATGWIFPPDDGFARNSQGQLLRFRLTLFPTQYIDRFGNEFGRFLGAGGTWFIERALPPDSLNTPADDPAHVCNYHLYRVLKSFDVDGGPAAPWFEQPGGGLQYAINPAYLPAGATAPFIPWLVDHGFLKRVI</sequence>
<dbReference type="InterPro" id="IPR053024">
    <property type="entry name" value="Fungal_surface_NADase"/>
</dbReference>
<proteinExistence type="predicted"/>
<reference evidence="4 5" key="1">
    <citation type="journal article" date="2019" name="Int. J. Syst. Evol. Microbiol.">
        <title>The Global Catalogue of Microorganisms (GCM) 10K type strain sequencing project: providing services to taxonomists for standard genome sequencing and annotation.</title>
        <authorList>
            <consortium name="The Broad Institute Genomics Platform"/>
            <consortium name="The Broad Institute Genome Sequencing Center for Infectious Disease"/>
            <person name="Wu L."/>
            <person name="Ma J."/>
        </authorList>
    </citation>
    <scope>NUCLEOTIDE SEQUENCE [LARGE SCALE GENOMIC DNA]</scope>
    <source>
        <strain evidence="4 5">JCM 3146</strain>
    </source>
</reference>
<dbReference type="PANTHER" id="PTHR42059:SF1">
    <property type="entry name" value="TNT DOMAIN-CONTAINING PROTEIN"/>
    <property type="match status" value="1"/>
</dbReference>
<dbReference type="PANTHER" id="PTHR42059">
    <property type="entry name" value="TNT DOMAIN-CONTAINING PROTEIN"/>
    <property type="match status" value="1"/>
</dbReference>
<evidence type="ECO:0000313" key="5">
    <source>
        <dbReference type="Proteomes" id="UP001501822"/>
    </source>
</evidence>
<feature type="signal peptide" evidence="2">
    <location>
        <begin position="1"/>
        <end position="36"/>
    </location>
</feature>
<organism evidence="4 5">
    <name type="scientific">Actinoallomurus spadix</name>
    <dbReference type="NCBI Taxonomy" id="79912"/>
    <lineage>
        <taxon>Bacteria</taxon>
        <taxon>Bacillati</taxon>
        <taxon>Actinomycetota</taxon>
        <taxon>Actinomycetes</taxon>
        <taxon>Streptosporangiales</taxon>
        <taxon>Thermomonosporaceae</taxon>
        <taxon>Actinoallomurus</taxon>
    </lineage>
</organism>
<comment type="caution">
    <text evidence="4">The sequence shown here is derived from an EMBL/GenBank/DDBJ whole genome shotgun (WGS) entry which is preliminary data.</text>
</comment>
<evidence type="ECO:0000256" key="1">
    <source>
        <dbReference type="SAM" id="MobiDB-lite"/>
    </source>
</evidence>
<feature type="domain" description="TNT" evidence="3">
    <location>
        <begin position="192"/>
        <end position="297"/>
    </location>
</feature>
<keyword evidence="5" id="KW-1185">Reference proteome</keyword>
<name>A0ABN0W8L6_9ACTN</name>
<gene>
    <name evidence="4" type="ORF">GCM10010151_18420</name>
</gene>